<accession>A0ACA9NFE2</accession>
<dbReference type="EMBL" id="CAJVPW010013664">
    <property type="protein sequence ID" value="CAG8646928.1"/>
    <property type="molecule type" value="Genomic_DNA"/>
</dbReference>
<feature type="non-terminal residue" evidence="1">
    <location>
        <position position="1"/>
    </location>
</feature>
<evidence type="ECO:0000313" key="2">
    <source>
        <dbReference type="Proteomes" id="UP000789366"/>
    </source>
</evidence>
<organism evidence="1 2">
    <name type="scientific">Cetraspora pellucida</name>
    <dbReference type="NCBI Taxonomy" id="1433469"/>
    <lineage>
        <taxon>Eukaryota</taxon>
        <taxon>Fungi</taxon>
        <taxon>Fungi incertae sedis</taxon>
        <taxon>Mucoromycota</taxon>
        <taxon>Glomeromycotina</taxon>
        <taxon>Glomeromycetes</taxon>
        <taxon>Diversisporales</taxon>
        <taxon>Gigasporaceae</taxon>
        <taxon>Cetraspora</taxon>
    </lineage>
</organism>
<gene>
    <name evidence="1" type="ORF">SPELUC_LOCUS8771</name>
</gene>
<keyword evidence="2" id="KW-1185">Reference proteome</keyword>
<reference evidence="1" key="1">
    <citation type="submission" date="2021-06" db="EMBL/GenBank/DDBJ databases">
        <authorList>
            <person name="Kallberg Y."/>
            <person name="Tangrot J."/>
            <person name="Rosling A."/>
        </authorList>
    </citation>
    <scope>NUCLEOTIDE SEQUENCE</scope>
    <source>
        <strain evidence="1">28 12/20/2015</strain>
    </source>
</reference>
<name>A0ACA9NFE2_9GLOM</name>
<dbReference type="Proteomes" id="UP000789366">
    <property type="component" value="Unassembled WGS sequence"/>
</dbReference>
<protein>
    <submittedName>
        <fullName evidence="1">2971_t:CDS:1</fullName>
    </submittedName>
</protein>
<evidence type="ECO:0000313" key="1">
    <source>
        <dbReference type="EMBL" id="CAG8646928.1"/>
    </source>
</evidence>
<sequence>EKKENNFLNSKHREMETDKLWQELFNTSLKLSSQDHSISKILNQNRSKFLRQSVPKNSRLCDTAISAEDRALKANQEKIMHWSLYDRDFEFQVDKISSKNKIDKKKVRTLIYNKIENQLSILHKKRLQDLGLQLPNILQDTLCKKIQRDVKIYKTACLKKTLLETEINALSASRLKKDLPKAKINVPFKSQTETKTLPEKQNNPTHDHVYFYNKILKQNPNLCQEGSNENDDYYGITDESLCLLCKLDHDDDNGIGGRYEVEFYYIKCEQYRIEIE</sequence>
<proteinExistence type="predicted"/>
<comment type="caution">
    <text evidence="1">The sequence shown here is derived from an EMBL/GenBank/DDBJ whole genome shotgun (WGS) entry which is preliminary data.</text>
</comment>
<feature type="non-terminal residue" evidence="1">
    <location>
        <position position="276"/>
    </location>
</feature>